<feature type="domain" description="EamA" evidence="2">
    <location>
        <begin position="158"/>
        <end position="289"/>
    </location>
</feature>
<sequence length="304" mass="32786">MADQTTRQVLPEGNHLAAAALLLVTGLALPGLNAMVKYLGPDYSIVQLLWLRYAGHFLFLVVLFLPRYGLGLFRTRRPGLQMARSLCFFMGSMLVFLGLQSTDMALATAIQFTSPIMVTALAPLLLREPVGPVRLGAVLLGFVGALIVVRPQASGLAPGEILLLVSALTGALGQILSRRLAGHDPALTSTVYMVVLGFVIISVPLPFFWRWPDTGMDALLFALLGLVGGLGHYCLLRAYQMASAAFVAPLFYFQIIGAAVFGFLVFGALPDAMTLLGSAVIIGSGLMITARELRQRRRRQTTRI</sequence>
<accession>A0A6L7GC82</accession>
<dbReference type="Pfam" id="PF00892">
    <property type="entry name" value="EamA"/>
    <property type="match status" value="2"/>
</dbReference>
<dbReference type="SUPFAM" id="SSF103481">
    <property type="entry name" value="Multidrug resistance efflux transporter EmrE"/>
    <property type="match status" value="2"/>
</dbReference>
<feature type="transmembrane region" description="Helical" evidence="1">
    <location>
        <begin position="243"/>
        <end position="266"/>
    </location>
</feature>
<dbReference type="InterPro" id="IPR037185">
    <property type="entry name" value="EmrE-like"/>
</dbReference>
<feature type="transmembrane region" description="Helical" evidence="1">
    <location>
        <begin position="215"/>
        <end position="236"/>
    </location>
</feature>
<feature type="transmembrane region" description="Helical" evidence="1">
    <location>
        <begin position="272"/>
        <end position="290"/>
    </location>
</feature>
<feature type="domain" description="EamA" evidence="2">
    <location>
        <begin position="21"/>
        <end position="149"/>
    </location>
</feature>
<keyword evidence="4" id="KW-1185">Reference proteome</keyword>
<evidence type="ECO:0000259" key="2">
    <source>
        <dbReference type="Pfam" id="PF00892"/>
    </source>
</evidence>
<reference evidence="3 4" key="1">
    <citation type="submission" date="2019-12" db="EMBL/GenBank/DDBJ databases">
        <authorList>
            <person name="Li M."/>
        </authorList>
    </citation>
    <scope>NUCLEOTIDE SEQUENCE [LARGE SCALE GENOMIC DNA]</scope>
    <source>
        <strain evidence="3 4">GBMRC 2024</strain>
    </source>
</reference>
<dbReference type="GO" id="GO:0016020">
    <property type="term" value="C:membrane"/>
    <property type="evidence" value="ECO:0007669"/>
    <property type="project" value="InterPro"/>
</dbReference>
<gene>
    <name evidence="3" type="ORF">GR170_23915</name>
</gene>
<feature type="transmembrane region" description="Helical" evidence="1">
    <location>
        <begin position="105"/>
        <end position="126"/>
    </location>
</feature>
<keyword evidence="1" id="KW-0472">Membrane</keyword>
<dbReference type="AlphaFoldDB" id="A0A6L7GC82"/>
<name>A0A6L7GC82_9RHOB</name>
<evidence type="ECO:0000256" key="1">
    <source>
        <dbReference type="SAM" id="Phobius"/>
    </source>
</evidence>
<keyword evidence="1" id="KW-0812">Transmembrane</keyword>
<feature type="transmembrane region" description="Helical" evidence="1">
    <location>
        <begin position="82"/>
        <end position="99"/>
    </location>
</feature>
<feature type="transmembrane region" description="Helical" evidence="1">
    <location>
        <begin position="189"/>
        <end position="209"/>
    </location>
</feature>
<dbReference type="Proteomes" id="UP000477911">
    <property type="component" value="Unassembled WGS sequence"/>
</dbReference>
<keyword evidence="1" id="KW-1133">Transmembrane helix</keyword>
<dbReference type="PANTHER" id="PTHR22911">
    <property type="entry name" value="ACYL-MALONYL CONDENSING ENZYME-RELATED"/>
    <property type="match status" value="1"/>
</dbReference>
<evidence type="ECO:0000313" key="4">
    <source>
        <dbReference type="Proteomes" id="UP000477911"/>
    </source>
</evidence>
<dbReference type="EMBL" id="WUMU01000038">
    <property type="protein sequence ID" value="MXN20886.1"/>
    <property type="molecule type" value="Genomic_DNA"/>
</dbReference>
<protein>
    <submittedName>
        <fullName evidence="3">EamA family transporter</fullName>
    </submittedName>
</protein>
<feature type="transmembrane region" description="Helical" evidence="1">
    <location>
        <begin position="50"/>
        <end position="70"/>
    </location>
</feature>
<dbReference type="RefSeq" id="WP_160897006.1">
    <property type="nucleotide sequence ID" value="NZ_WUMU01000038.1"/>
</dbReference>
<organism evidence="3 4">
    <name type="scientific">Pseudooceanicola albus</name>
    <dbReference type="NCBI Taxonomy" id="2692189"/>
    <lineage>
        <taxon>Bacteria</taxon>
        <taxon>Pseudomonadati</taxon>
        <taxon>Pseudomonadota</taxon>
        <taxon>Alphaproteobacteria</taxon>
        <taxon>Rhodobacterales</taxon>
        <taxon>Paracoccaceae</taxon>
        <taxon>Pseudooceanicola</taxon>
    </lineage>
</organism>
<feature type="transmembrane region" description="Helical" evidence="1">
    <location>
        <begin position="161"/>
        <end position="177"/>
    </location>
</feature>
<dbReference type="PANTHER" id="PTHR22911:SF103">
    <property type="entry name" value="BLR2811 PROTEIN"/>
    <property type="match status" value="1"/>
</dbReference>
<feature type="transmembrane region" description="Helical" evidence="1">
    <location>
        <begin position="133"/>
        <end position="149"/>
    </location>
</feature>
<proteinExistence type="predicted"/>
<dbReference type="InterPro" id="IPR000620">
    <property type="entry name" value="EamA_dom"/>
</dbReference>
<comment type="caution">
    <text evidence="3">The sequence shown here is derived from an EMBL/GenBank/DDBJ whole genome shotgun (WGS) entry which is preliminary data.</text>
</comment>
<evidence type="ECO:0000313" key="3">
    <source>
        <dbReference type="EMBL" id="MXN20886.1"/>
    </source>
</evidence>